<keyword evidence="2" id="KW-0472">Membrane</keyword>
<keyword evidence="2" id="KW-1133">Transmembrane helix</keyword>
<accession>A0A9N9AW58</accession>
<gene>
    <name evidence="3" type="ORF">AGERDE_LOCUS6367</name>
</gene>
<dbReference type="OrthoDB" id="2433234at2759"/>
<keyword evidence="2" id="KW-0812">Transmembrane</keyword>
<feature type="transmembrane region" description="Helical" evidence="2">
    <location>
        <begin position="972"/>
        <end position="993"/>
    </location>
</feature>
<evidence type="ECO:0000256" key="1">
    <source>
        <dbReference type="SAM" id="Coils"/>
    </source>
</evidence>
<evidence type="ECO:0000313" key="4">
    <source>
        <dbReference type="Proteomes" id="UP000789831"/>
    </source>
</evidence>
<proteinExistence type="predicted"/>
<name>A0A9N9AW58_9GLOM</name>
<evidence type="ECO:0000313" key="3">
    <source>
        <dbReference type="EMBL" id="CAG8544828.1"/>
    </source>
</evidence>
<dbReference type="EMBL" id="CAJVPL010000980">
    <property type="protein sequence ID" value="CAG8544828.1"/>
    <property type="molecule type" value="Genomic_DNA"/>
</dbReference>
<organism evidence="3 4">
    <name type="scientific">Ambispora gerdemannii</name>
    <dbReference type="NCBI Taxonomy" id="144530"/>
    <lineage>
        <taxon>Eukaryota</taxon>
        <taxon>Fungi</taxon>
        <taxon>Fungi incertae sedis</taxon>
        <taxon>Mucoromycota</taxon>
        <taxon>Glomeromycotina</taxon>
        <taxon>Glomeromycetes</taxon>
        <taxon>Archaeosporales</taxon>
        <taxon>Ambisporaceae</taxon>
        <taxon>Ambispora</taxon>
    </lineage>
</organism>
<sequence>MNNYAIIENGVDTINNTSTSGLIQIEIPEENNEITLIVKDQTKNLESRSESKLVNIDQVIAASQDYEKVVILTRDNKFQVNNSEISFEESSPRRTSSTRLFPDDLLIIDPRTISTTRFFPDDLLLIEYDTQACYIVNIEILKGKGNGILQMINGNELVVLRRNDYQIIPFDNTIINICKSNHRININHFYPPPMNKLTIKERIDERFVEEYLRNCVKKSSLFLLNRNKKIEQYNFNHGDLGNLYNNSVLNHHYKEIHKPFYDFTPVYALSTNEEYLAVSIDRTRITIYLATNAIELVTTELPVKKAKAERIIFMDFIANNTKLLIVLESTETVNELSELSIREDMQTKIIKNEIWIWNIPGTLDTELIKGTLVLNEIAHDYSMELLETENAEYFKLTLTPTTEVQLNNGILYLISEYDYPIPMSFHKHLLELEEKPNNSKEIYDKFQTNWHDTQWEFYKIEDTCLKSGSVDEILQTSMSETDKQKWLVVGENSVQVWSQQVYDDRINKQTRKANGFTDLSTVWPMSYILYYSSDYTILQHEVIRNGQAIETVRINIQRKSVENAKNIELVIPVQPQVTMAIGLLDTLVQITEQKVNLDRVTRYLIKAEDKLKVKKHWIECLQKLTSSYMKKVSENSDNFRILATRFKILKCMIDVNLTEFVNEILEEKAHERRLHIPDSYNTSSLKIAIEKKLDVVVGLLCNYYCKFANEQPNWMENLVHAFPYLRRTYPELIKCKIFNQKEIDLDKSWKYYRPADDINEIRSFSVNFNLFDKFRQKAIERAKAAGQKNFLPSNIKYRQVILPGILIEETSQKESIGQALANYCINFILSFFLWEKESSNESPFCKLVVFDDTGEMYDNPEIEAIIDFQWRRNAFGFLLVGFLLYTLFASTFVWLSYKHLNLIVFSQDAGPFFKPLAWILFIAGYKDIIGKIRNLFSMLIIQLKNPDLLRTSSEKIESFYCQRYEAGCKQQVIFIGMANLLLWLIFFFQMRFVPMFGKYIHIIVNVIGKISGFLFSQLFIIIGFAITMFMLLRFAPGIGVTPNIMKFNGTIMTSNDTFQSNVTLAQTLDWHDSRDNYYFTWQHSIEAVYFWICGRWDQVENWDFWPVDVVTVLASIFVATLMQNLLIEMLWSRQNKINVLICKRAQLLIDHPTIFSKAKHIYYAIPDTQDKKGKKKYSKYKGIVENQLGEIAIMNIKKILDDVKAQTKNVDLVESRTSNLERELSEVKDQIVDLNQNLKELLKALMSENVETKTGKS</sequence>
<feature type="coiled-coil region" evidence="1">
    <location>
        <begin position="1203"/>
        <end position="1251"/>
    </location>
</feature>
<feature type="transmembrane region" description="Helical" evidence="2">
    <location>
        <begin position="1013"/>
        <end position="1035"/>
    </location>
</feature>
<protein>
    <submittedName>
        <fullName evidence="3">737_t:CDS:1</fullName>
    </submittedName>
</protein>
<dbReference type="AlphaFoldDB" id="A0A9N9AW58"/>
<dbReference type="Proteomes" id="UP000789831">
    <property type="component" value="Unassembled WGS sequence"/>
</dbReference>
<reference evidence="3" key="1">
    <citation type="submission" date="2021-06" db="EMBL/GenBank/DDBJ databases">
        <authorList>
            <person name="Kallberg Y."/>
            <person name="Tangrot J."/>
            <person name="Rosling A."/>
        </authorList>
    </citation>
    <scope>NUCLEOTIDE SEQUENCE</scope>
    <source>
        <strain evidence="3">MT106</strain>
    </source>
</reference>
<keyword evidence="1" id="KW-0175">Coiled coil</keyword>
<feature type="transmembrane region" description="Helical" evidence="2">
    <location>
        <begin position="875"/>
        <end position="897"/>
    </location>
</feature>
<evidence type="ECO:0000256" key="2">
    <source>
        <dbReference type="SAM" id="Phobius"/>
    </source>
</evidence>
<comment type="caution">
    <text evidence="3">The sequence shown here is derived from an EMBL/GenBank/DDBJ whole genome shotgun (WGS) entry which is preliminary data.</text>
</comment>
<keyword evidence="4" id="KW-1185">Reference proteome</keyword>